<comment type="similarity">
    <text evidence="2">Belongs to the SusD family.</text>
</comment>
<dbReference type="Gene3D" id="1.25.40.390">
    <property type="match status" value="1"/>
</dbReference>
<evidence type="ECO:0000256" key="4">
    <source>
        <dbReference type="ARBA" id="ARBA00023136"/>
    </source>
</evidence>
<keyword evidence="5" id="KW-0998">Cell outer membrane</keyword>
<dbReference type="AlphaFoldDB" id="A0A1M6K352"/>
<proteinExistence type="inferred from homology"/>
<organism evidence="8 9">
    <name type="scientific">Reichenbachiella agariperforans</name>
    <dbReference type="NCBI Taxonomy" id="156994"/>
    <lineage>
        <taxon>Bacteria</taxon>
        <taxon>Pseudomonadati</taxon>
        <taxon>Bacteroidota</taxon>
        <taxon>Cytophagia</taxon>
        <taxon>Cytophagales</taxon>
        <taxon>Reichenbachiellaceae</taxon>
        <taxon>Reichenbachiella</taxon>
    </lineage>
</organism>
<dbReference type="CDD" id="cd08977">
    <property type="entry name" value="SusD"/>
    <property type="match status" value="1"/>
</dbReference>
<keyword evidence="9" id="KW-1185">Reference proteome</keyword>
<dbReference type="EMBL" id="FRAA01000001">
    <property type="protein sequence ID" value="SHJ53360.1"/>
    <property type="molecule type" value="Genomic_DNA"/>
</dbReference>
<keyword evidence="4" id="KW-0472">Membrane</keyword>
<keyword evidence="3" id="KW-0732">Signal</keyword>
<sequence length="496" mass="54348">MLVSLLIVSSCSDSFIEVEPRGTELEDNYYRNAEEALAGLVAVYDQVGGMSNGLINKFIATNSASDDHYAGGGSANDVTGIQVWSNYTLDPATGPQGDLWNRGYSGIFRANSILGHLPDVDMDDNLRARYVAEAKFLRAYFYFDLVRFFENIPLIISSDLGDFKNIPQVDPSEVYTQVIEDLIAAIPDLPATVPVATEGGRATEGAARALLGKVYLWQEDFAKAAEQFAEVNGTPGGTSQFGYSLLPNFGDLWIFSNKHHSESIFSVNHTSEGQWGDWGCIACAEGNWLNIMINPRGYTAIDASAPDYVSGWSFNPVTPSLEAAMTGDPRYSETIADLQTMEDNGLVTYEKGYQNTGFFIEKFTSRQENVATGGNMEGNFEQNLYDIRLADTYLLEAEALVRDGSNTARAQALLDAVRARVGLASTPATFETIKAERRLELAGEGHRWFDLVRWGDAATVLASRGFVAGKHEILPIPLFETQDTAIEQNLEYGGTK</sequence>
<evidence type="ECO:0000256" key="2">
    <source>
        <dbReference type="ARBA" id="ARBA00006275"/>
    </source>
</evidence>
<evidence type="ECO:0000256" key="1">
    <source>
        <dbReference type="ARBA" id="ARBA00004442"/>
    </source>
</evidence>
<accession>A0A1M6K352</accession>
<feature type="domain" description="RagB/SusD" evidence="6">
    <location>
        <begin position="340"/>
        <end position="459"/>
    </location>
</feature>
<reference evidence="9" key="1">
    <citation type="submission" date="2016-11" db="EMBL/GenBank/DDBJ databases">
        <authorList>
            <person name="Varghese N."/>
            <person name="Submissions S."/>
        </authorList>
    </citation>
    <scope>NUCLEOTIDE SEQUENCE [LARGE SCALE GENOMIC DNA]</scope>
    <source>
        <strain evidence="9">DSM 26134</strain>
    </source>
</reference>
<evidence type="ECO:0000259" key="7">
    <source>
        <dbReference type="Pfam" id="PF14322"/>
    </source>
</evidence>
<dbReference type="Pfam" id="PF07980">
    <property type="entry name" value="SusD_RagB"/>
    <property type="match status" value="1"/>
</dbReference>
<evidence type="ECO:0000313" key="8">
    <source>
        <dbReference type="EMBL" id="SHJ53360.1"/>
    </source>
</evidence>
<protein>
    <submittedName>
        <fullName evidence="8">Starch-binding associating with outer membrane</fullName>
    </submittedName>
</protein>
<evidence type="ECO:0000256" key="3">
    <source>
        <dbReference type="ARBA" id="ARBA00022729"/>
    </source>
</evidence>
<evidence type="ECO:0000313" key="9">
    <source>
        <dbReference type="Proteomes" id="UP000184474"/>
    </source>
</evidence>
<gene>
    <name evidence="8" type="ORF">SAMN04488028_101426</name>
</gene>
<dbReference type="InterPro" id="IPR033985">
    <property type="entry name" value="SusD-like_N"/>
</dbReference>
<feature type="domain" description="SusD-like N-terminal" evidence="7">
    <location>
        <begin position="31"/>
        <end position="216"/>
    </location>
</feature>
<dbReference type="STRING" id="156994.SAMN04488028_101426"/>
<dbReference type="InterPro" id="IPR011990">
    <property type="entry name" value="TPR-like_helical_dom_sf"/>
</dbReference>
<name>A0A1M6K352_REIAG</name>
<dbReference type="GO" id="GO:0009279">
    <property type="term" value="C:cell outer membrane"/>
    <property type="evidence" value="ECO:0007669"/>
    <property type="project" value="UniProtKB-SubCell"/>
</dbReference>
<dbReference type="InterPro" id="IPR012944">
    <property type="entry name" value="SusD_RagB_dom"/>
</dbReference>
<dbReference type="SUPFAM" id="SSF48452">
    <property type="entry name" value="TPR-like"/>
    <property type="match status" value="1"/>
</dbReference>
<dbReference type="Proteomes" id="UP000184474">
    <property type="component" value="Unassembled WGS sequence"/>
</dbReference>
<evidence type="ECO:0000256" key="5">
    <source>
        <dbReference type="ARBA" id="ARBA00023237"/>
    </source>
</evidence>
<comment type="subcellular location">
    <subcellularLocation>
        <location evidence="1">Cell outer membrane</location>
    </subcellularLocation>
</comment>
<dbReference type="Pfam" id="PF14322">
    <property type="entry name" value="SusD-like_3"/>
    <property type="match status" value="1"/>
</dbReference>
<evidence type="ECO:0000259" key="6">
    <source>
        <dbReference type="Pfam" id="PF07980"/>
    </source>
</evidence>